<evidence type="ECO:0000313" key="2">
    <source>
        <dbReference type="Proteomes" id="UP000315235"/>
    </source>
</evidence>
<protein>
    <submittedName>
        <fullName evidence="1">Uncharacterized protein</fullName>
    </submittedName>
</protein>
<sequence length="197" mass="21556">MARKQGCIWSEKFHCFYDSHEGPELSAQAACSPNHIFYISSIERKLMLVNHASSTVLATYVNPGLMEISWAPNSNAFSINVSDGGGVGSWGVDYYTVDGNGLPQKHDVTIQVSKASEKLAKCDEQEEPNIAMLSWLNNGQGALMVAEVPPHSSCSNMGALQGYRVNLSGGEILEVLSESELRQKWGRVLGDRIKRIP</sequence>
<dbReference type="OrthoDB" id="7067733at2"/>
<dbReference type="EMBL" id="VJOY01000020">
    <property type="protein sequence ID" value="TRX73082.1"/>
    <property type="molecule type" value="Genomic_DNA"/>
</dbReference>
<gene>
    <name evidence="1" type="ORF">FM069_19335</name>
</gene>
<organism evidence="1 2">
    <name type="scientific">Pseudomonas mangiferae</name>
    <dbReference type="NCBI Taxonomy" id="2593654"/>
    <lineage>
        <taxon>Bacteria</taxon>
        <taxon>Pseudomonadati</taxon>
        <taxon>Pseudomonadota</taxon>
        <taxon>Gammaproteobacteria</taxon>
        <taxon>Pseudomonadales</taxon>
        <taxon>Pseudomonadaceae</taxon>
        <taxon>Pseudomonas</taxon>
    </lineage>
</organism>
<accession>A0A553GUB8</accession>
<evidence type="ECO:0000313" key="1">
    <source>
        <dbReference type="EMBL" id="TRX73082.1"/>
    </source>
</evidence>
<reference evidence="1 2" key="1">
    <citation type="submission" date="2019-07" db="EMBL/GenBank/DDBJ databases">
        <title>Pseudomonas mangiferae sp. nov., isolated from bark of mango tree in Thailand.</title>
        <authorList>
            <person name="Srisuk N."/>
            <person name="Anurat P."/>
        </authorList>
    </citation>
    <scope>NUCLEOTIDE SEQUENCE [LARGE SCALE GENOMIC DNA]</scope>
    <source>
        <strain evidence="1 2">DMKU_BBB3-04</strain>
    </source>
</reference>
<keyword evidence="2" id="KW-1185">Reference proteome</keyword>
<proteinExistence type="predicted"/>
<name>A0A553GUB8_9PSED</name>
<dbReference type="RefSeq" id="WP_143490054.1">
    <property type="nucleotide sequence ID" value="NZ_VJOY01000020.1"/>
</dbReference>
<comment type="caution">
    <text evidence="1">The sequence shown here is derived from an EMBL/GenBank/DDBJ whole genome shotgun (WGS) entry which is preliminary data.</text>
</comment>
<dbReference type="Proteomes" id="UP000315235">
    <property type="component" value="Unassembled WGS sequence"/>
</dbReference>
<dbReference type="AlphaFoldDB" id="A0A553GUB8"/>